<dbReference type="GO" id="GO:0005741">
    <property type="term" value="C:mitochondrial outer membrane"/>
    <property type="evidence" value="ECO:0007669"/>
    <property type="project" value="TreeGrafter"/>
</dbReference>
<proteinExistence type="predicted"/>
<dbReference type="Pfam" id="PF00899">
    <property type="entry name" value="ThiF"/>
    <property type="match status" value="1"/>
</dbReference>
<sequence length="370" mass="41090">EESAPYAEELIQEQLSRNRVFLGDSGLQALRDSTVLVAGCGDVGSWVVTMLVRSGCGRVVLVDDRPVLQASDICSHAVANVENVGQRSSAVLKAYLARVAPWVEVDLVLDPPRGLREWHALLSRLPAITYLVDTASDLSTKLDLIEATVQQKIPLVSAISPDGKTDPTAVRLGDIAHTIDDPSADPLRQHLKLRGILSSVPVVYSTEKPKPHRTAKNLNSLPGVYGLVVATHAMTTIAAYDTPVYTTPVRFKSKFYDPSLHALIRQVKALYPEVADAEDQVRQEWKLNKVIYTVEEVFRGHSVISGQVNKWALSIWNRRDTIKQAVDWRNVVLMTKEEAQRHEQLVLEGESCEAVYGSAVCERVEQRWKE</sequence>
<dbReference type="PANTHER" id="PTHR43267:SF2">
    <property type="entry name" value="TRNA THREONYLCARBAMOYLADENOSINE DEHYDRATASE 1-RELATED"/>
    <property type="match status" value="1"/>
</dbReference>
<feature type="domain" description="THIF-type NAD/FAD binding fold" evidence="1">
    <location>
        <begin position="16"/>
        <end position="253"/>
    </location>
</feature>
<evidence type="ECO:0000313" key="2">
    <source>
        <dbReference type="EMBL" id="ODQ64257.1"/>
    </source>
</evidence>
<organism evidence="2 3">
    <name type="scientific">Nadsonia fulvescens var. elongata DSM 6958</name>
    <dbReference type="NCBI Taxonomy" id="857566"/>
    <lineage>
        <taxon>Eukaryota</taxon>
        <taxon>Fungi</taxon>
        <taxon>Dikarya</taxon>
        <taxon>Ascomycota</taxon>
        <taxon>Saccharomycotina</taxon>
        <taxon>Dipodascomycetes</taxon>
        <taxon>Dipodascales</taxon>
        <taxon>Dipodascales incertae sedis</taxon>
        <taxon>Nadsonia</taxon>
    </lineage>
</organism>
<evidence type="ECO:0000313" key="3">
    <source>
        <dbReference type="Proteomes" id="UP000095009"/>
    </source>
</evidence>
<dbReference type="PANTHER" id="PTHR43267">
    <property type="entry name" value="TRNA THREONYLCARBAMOYLADENOSINE DEHYDRATASE"/>
    <property type="match status" value="1"/>
</dbReference>
<dbReference type="GO" id="GO:0061503">
    <property type="term" value="F:tRNA threonylcarbamoyladenosine dehydratase"/>
    <property type="evidence" value="ECO:0007669"/>
    <property type="project" value="TreeGrafter"/>
</dbReference>
<accession>A0A1E3PHC2</accession>
<feature type="non-terminal residue" evidence="2">
    <location>
        <position position="1"/>
    </location>
</feature>
<dbReference type="GO" id="GO:0008641">
    <property type="term" value="F:ubiquitin-like modifier activating enzyme activity"/>
    <property type="evidence" value="ECO:0007669"/>
    <property type="project" value="InterPro"/>
</dbReference>
<keyword evidence="3" id="KW-1185">Reference proteome</keyword>
<dbReference type="EMBL" id="KV454412">
    <property type="protein sequence ID" value="ODQ64257.1"/>
    <property type="molecule type" value="Genomic_DNA"/>
</dbReference>
<reference evidence="2 3" key="1">
    <citation type="journal article" date="2016" name="Proc. Natl. Acad. Sci. U.S.A.">
        <title>Comparative genomics of biotechnologically important yeasts.</title>
        <authorList>
            <person name="Riley R."/>
            <person name="Haridas S."/>
            <person name="Wolfe K.H."/>
            <person name="Lopes M.R."/>
            <person name="Hittinger C.T."/>
            <person name="Goeker M."/>
            <person name="Salamov A.A."/>
            <person name="Wisecaver J.H."/>
            <person name="Long T.M."/>
            <person name="Calvey C.H."/>
            <person name="Aerts A.L."/>
            <person name="Barry K.W."/>
            <person name="Choi C."/>
            <person name="Clum A."/>
            <person name="Coughlan A.Y."/>
            <person name="Deshpande S."/>
            <person name="Douglass A.P."/>
            <person name="Hanson S.J."/>
            <person name="Klenk H.-P."/>
            <person name="LaButti K.M."/>
            <person name="Lapidus A."/>
            <person name="Lindquist E.A."/>
            <person name="Lipzen A.M."/>
            <person name="Meier-Kolthoff J.P."/>
            <person name="Ohm R.A."/>
            <person name="Otillar R.P."/>
            <person name="Pangilinan J.L."/>
            <person name="Peng Y."/>
            <person name="Rokas A."/>
            <person name="Rosa C.A."/>
            <person name="Scheuner C."/>
            <person name="Sibirny A.A."/>
            <person name="Slot J.C."/>
            <person name="Stielow J.B."/>
            <person name="Sun H."/>
            <person name="Kurtzman C.P."/>
            <person name="Blackwell M."/>
            <person name="Grigoriev I.V."/>
            <person name="Jeffries T.W."/>
        </authorList>
    </citation>
    <scope>NUCLEOTIDE SEQUENCE [LARGE SCALE GENOMIC DNA]</scope>
    <source>
        <strain evidence="2 3">DSM 6958</strain>
    </source>
</reference>
<name>A0A1E3PHC2_9ASCO</name>
<dbReference type="InterPro" id="IPR045886">
    <property type="entry name" value="ThiF/MoeB/HesA"/>
</dbReference>
<gene>
    <name evidence="2" type="ORF">NADFUDRAFT_7673</name>
</gene>
<dbReference type="AlphaFoldDB" id="A0A1E3PHC2"/>
<dbReference type="STRING" id="857566.A0A1E3PHC2"/>
<dbReference type="Proteomes" id="UP000095009">
    <property type="component" value="Unassembled WGS sequence"/>
</dbReference>
<dbReference type="InterPro" id="IPR035985">
    <property type="entry name" value="Ubiquitin-activating_enz"/>
</dbReference>
<protein>
    <recommendedName>
        <fullName evidence="1">THIF-type NAD/FAD binding fold domain-containing protein</fullName>
    </recommendedName>
</protein>
<dbReference type="OrthoDB" id="10265862at2759"/>
<feature type="non-terminal residue" evidence="2">
    <location>
        <position position="370"/>
    </location>
</feature>
<evidence type="ECO:0000259" key="1">
    <source>
        <dbReference type="Pfam" id="PF00899"/>
    </source>
</evidence>
<dbReference type="SUPFAM" id="SSF69572">
    <property type="entry name" value="Activating enzymes of the ubiquitin-like proteins"/>
    <property type="match status" value="1"/>
</dbReference>
<dbReference type="GO" id="GO:0061504">
    <property type="term" value="P:cyclic threonylcarbamoyladenosine biosynthetic process"/>
    <property type="evidence" value="ECO:0007669"/>
    <property type="project" value="TreeGrafter"/>
</dbReference>
<dbReference type="Gene3D" id="3.40.50.720">
    <property type="entry name" value="NAD(P)-binding Rossmann-like Domain"/>
    <property type="match status" value="1"/>
</dbReference>
<dbReference type="InterPro" id="IPR000594">
    <property type="entry name" value="ThiF_NAD_FAD-bd"/>
</dbReference>